<keyword evidence="4" id="KW-1185">Reference proteome</keyword>
<keyword evidence="2" id="KW-1133">Transmembrane helix</keyword>
<evidence type="ECO:0000313" key="3">
    <source>
        <dbReference type="EMBL" id="TNY22732.1"/>
    </source>
</evidence>
<evidence type="ECO:0000256" key="2">
    <source>
        <dbReference type="SAM" id="Phobius"/>
    </source>
</evidence>
<feature type="compositionally biased region" description="Basic residues" evidence="1">
    <location>
        <begin position="107"/>
        <end position="118"/>
    </location>
</feature>
<proteinExistence type="predicted"/>
<dbReference type="OrthoDB" id="2530263at2759"/>
<keyword evidence="2" id="KW-0472">Membrane</keyword>
<feature type="region of interest" description="Disordered" evidence="1">
    <location>
        <begin position="95"/>
        <end position="118"/>
    </location>
</feature>
<gene>
    <name evidence="3" type="ORF">DMC30DRAFT_414885</name>
</gene>
<evidence type="ECO:0000313" key="4">
    <source>
        <dbReference type="Proteomes" id="UP000311382"/>
    </source>
</evidence>
<comment type="caution">
    <text evidence="3">The sequence shown here is derived from an EMBL/GenBank/DDBJ whole genome shotgun (WGS) entry which is preliminary data.</text>
</comment>
<sequence>MSLAARSPKALKRALKELKAREQLASTWLVRLGLFLALAAWAYDEYYGRVASGTQKAPAQGTGKQLLLYVGGAMGVGKLALRWHFMRERKELDEQLLSDESDASRERRTKPSKRDKRR</sequence>
<dbReference type="EMBL" id="SOZI01000021">
    <property type="protein sequence ID" value="TNY22732.1"/>
    <property type="molecule type" value="Genomic_DNA"/>
</dbReference>
<accession>A0A5C5G2V0</accession>
<organism evidence="3 4">
    <name type="scientific">Rhodotorula diobovata</name>
    <dbReference type="NCBI Taxonomy" id="5288"/>
    <lineage>
        <taxon>Eukaryota</taxon>
        <taxon>Fungi</taxon>
        <taxon>Dikarya</taxon>
        <taxon>Basidiomycota</taxon>
        <taxon>Pucciniomycotina</taxon>
        <taxon>Microbotryomycetes</taxon>
        <taxon>Sporidiobolales</taxon>
        <taxon>Sporidiobolaceae</taxon>
        <taxon>Rhodotorula</taxon>
    </lineage>
</organism>
<reference evidence="3 4" key="1">
    <citation type="submission" date="2019-03" db="EMBL/GenBank/DDBJ databases">
        <title>Rhodosporidium diobovatum UCD-FST 08-225 genome sequencing, assembly, and annotation.</title>
        <authorList>
            <person name="Fakankun I.U."/>
            <person name="Fristensky B."/>
            <person name="Levin D.B."/>
        </authorList>
    </citation>
    <scope>NUCLEOTIDE SEQUENCE [LARGE SCALE GENOMIC DNA]</scope>
    <source>
        <strain evidence="3 4">UCD-FST 08-225</strain>
    </source>
</reference>
<evidence type="ECO:0000256" key="1">
    <source>
        <dbReference type="SAM" id="MobiDB-lite"/>
    </source>
</evidence>
<dbReference type="AlphaFoldDB" id="A0A5C5G2V0"/>
<keyword evidence="2" id="KW-0812">Transmembrane</keyword>
<protein>
    <submittedName>
        <fullName evidence="3">Uncharacterized protein</fullName>
    </submittedName>
</protein>
<name>A0A5C5G2V0_9BASI</name>
<feature type="transmembrane region" description="Helical" evidence="2">
    <location>
        <begin position="66"/>
        <end position="85"/>
    </location>
</feature>
<dbReference type="Proteomes" id="UP000311382">
    <property type="component" value="Unassembled WGS sequence"/>
</dbReference>